<dbReference type="Pfam" id="PF02810">
    <property type="entry name" value="SEC-C"/>
    <property type="match status" value="1"/>
</dbReference>
<accession>A0A523UQ71</accession>
<name>A0A523UQ71_UNCT6</name>
<dbReference type="AlphaFoldDB" id="A0A523UQ71"/>
<sequence>MNQGKADDNGGYEFSDPELERLLKAAERTLQPKVAAINGEDEEVLAANKRYIGSHETLPADYQALAKEELIRMGRELLDRSTPIRRKETVLMVLAHNGCWEALKPLEDYVRNPDPELRIIAELAFEECRFWFEEDPYGRDPDEQVYMGFEPEKPCPCGSGRLFKECHGTLPYGPPTGQLK</sequence>
<reference evidence="1 2" key="1">
    <citation type="submission" date="2019-03" db="EMBL/GenBank/DDBJ databases">
        <title>Metabolic potential of uncultured bacteria and archaea associated with petroleum seepage in deep-sea sediments.</title>
        <authorList>
            <person name="Dong X."/>
            <person name="Hubert C."/>
        </authorList>
    </citation>
    <scope>NUCLEOTIDE SEQUENCE [LARGE SCALE GENOMIC DNA]</scope>
    <source>
        <strain evidence="1">E44_bin18</strain>
    </source>
</reference>
<evidence type="ECO:0000313" key="1">
    <source>
        <dbReference type="EMBL" id="TET44656.1"/>
    </source>
</evidence>
<dbReference type="Gene3D" id="3.10.450.50">
    <property type="match status" value="1"/>
</dbReference>
<organism evidence="1 2">
    <name type="scientific">candidate division TA06 bacterium</name>
    <dbReference type="NCBI Taxonomy" id="2250710"/>
    <lineage>
        <taxon>Bacteria</taxon>
        <taxon>Bacteria division TA06</taxon>
    </lineage>
</organism>
<dbReference type="EMBL" id="SOJN01000115">
    <property type="protein sequence ID" value="TET44656.1"/>
    <property type="molecule type" value="Genomic_DNA"/>
</dbReference>
<proteinExistence type="predicted"/>
<gene>
    <name evidence="1" type="ORF">E3J62_09630</name>
</gene>
<dbReference type="SUPFAM" id="SSF103642">
    <property type="entry name" value="Sec-C motif"/>
    <property type="match status" value="1"/>
</dbReference>
<comment type="caution">
    <text evidence="1">The sequence shown here is derived from an EMBL/GenBank/DDBJ whole genome shotgun (WGS) entry which is preliminary data.</text>
</comment>
<evidence type="ECO:0000313" key="2">
    <source>
        <dbReference type="Proteomes" id="UP000315525"/>
    </source>
</evidence>
<dbReference type="Proteomes" id="UP000315525">
    <property type="component" value="Unassembled WGS sequence"/>
</dbReference>
<dbReference type="InterPro" id="IPR004027">
    <property type="entry name" value="SEC_C_motif"/>
</dbReference>
<protein>
    <recommendedName>
        <fullName evidence="3">SEC-C domain-containing protein</fullName>
    </recommendedName>
</protein>
<evidence type="ECO:0008006" key="3">
    <source>
        <dbReference type="Google" id="ProtNLM"/>
    </source>
</evidence>